<protein>
    <recommendedName>
        <fullName evidence="2">PB1-like domain-containing protein</fullName>
    </recommendedName>
</protein>
<feature type="compositionally biased region" description="Basic residues" evidence="1">
    <location>
        <begin position="143"/>
        <end position="157"/>
    </location>
</feature>
<feature type="domain" description="PB1-like" evidence="2">
    <location>
        <begin position="4"/>
        <end position="102"/>
    </location>
</feature>
<dbReference type="SUPFAM" id="SSF57756">
    <property type="entry name" value="Retrovirus zinc finger-like domains"/>
    <property type="match status" value="1"/>
</dbReference>
<reference evidence="3 4" key="1">
    <citation type="journal article" date="2023" name="Plants (Basel)">
        <title>Bridging the Gap: Combining Genomics and Transcriptomics Approaches to Understand Stylosanthes scabra, an Orphan Legume from the Brazilian Caatinga.</title>
        <authorList>
            <person name="Ferreira-Neto J.R.C."/>
            <person name="da Silva M.D."/>
            <person name="Binneck E."/>
            <person name="de Melo N.F."/>
            <person name="da Silva R.H."/>
            <person name="de Melo A.L.T.M."/>
            <person name="Pandolfi V."/>
            <person name="Bustamante F.O."/>
            <person name="Brasileiro-Vidal A.C."/>
            <person name="Benko-Iseppon A.M."/>
        </authorList>
    </citation>
    <scope>NUCLEOTIDE SEQUENCE [LARGE SCALE GENOMIC DNA]</scope>
    <source>
        <tissue evidence="3">Leaves</tissue>
    </source>
</reference>
<gene>
    <name evidence="3" type="ORF">PIB30_042853</name>
</gene>
<evidence type="ECO:0000313" key="3">
    <source>
        <dbReference type="EMBL" id="MED6208196.1"/>
    </source>
</evidence>
<dbReference type="EMBL" id="JASCZI010241902">
    <property type="protein sequence ID" value="MED6208196.1"/>
    <property type="molecule type" value="Genomic_DNA"/>
</dbReference>
<keyword evidence="4" id="KW-1185">Reference proteome</keyword>
<dbReference type="Proteomes" id="UP001341840">
    <property type="component" value="Unassembled WGS sequence"/>
</dbReference>
<dbReference type="InterPro" id="IPR058594">
    <property type="entry name" value="PB1-like_dom_pln"/>
</dbReference>
<sequence length="233" mass="26414">MVYLTLFYHHGGSFVTKDNGTVVYEVDNVDVQDRLDEDTLDVFAVRNHHHNLRYPKIDNYRWLEPGNPIETGLRSIVHDVDLMEMVRLAKENNNSVHIYYEHVVSDPQVEEEVPQLIEMTPPSPTIKEELWETSEYNRPTAPKIKRKPGPLKTKRRKDANEEPSSSKKPKSTTNLKRQYKEFTCAYCSAKGHTKRSCKHRKADDAAVAEAAAAAATTADAATTDGAANLYETL</sequence>
<evidence type="ECO:0000259" key="2">
    <source>
        <dbReference type="Pfam" id="PF26130"/>
    </source>
</evidence>
<feature type="region of interest" description="Disordered" evidence="1">
    <location>
        <begin position="132"/>
        <end position="174"/>
    </location>
</feature>
<evidence type="ECO:0000256" key="1">
    <source>
        <dbReference type="SAM" id="MobiDB-lite"/>
    </source>
</evidence>
<dbReference type="Pfam" id="PF26130">
    <property type="entry name" value="PB1-like"/>
    <property type="match status" value="1"/>
</dbReference>
<comment type="caution">
    <text evidence="3">The sequence shown here is derived from an EMBL/GenBank/DDBJ whole genome shotgun (WGS) entry which is preliminary data.</text>
</comment>
<accession>A0ABU6YFN6</accession>
<proteinExistence type="predicted"/>
<evidence type="ECO:0000313" key="4">
    <source>
        <dbReference type="Proteomes" id="UP001341840"/>
    </source>
</evidence>
<organism evidence="3 4">
    <name type="scientific">Stylosanthes scabra</name>
    <dbReference type="NCBI Taxonomy" id="79078"/>
    <lineage>
        <taxon>Eukaryota</taxon>
        <taxon>Viridiplantae</taxon>
        <taxon>Streptophyta</taxon>
        <taxon>Embryophyta</taxon>
        <taxon>Tracheophyta</taxon>
        <taxon>Spermatophyta</taxon>
        <taxon>Magnoliopsida</taxon>
        <taxon>eudicotyledons</taxon>
        <taxon>Gunneridae</taxon>
        <taxon>Pentapetalae</taxon>
        <taxon>rosids</taxon>
        <taxon>fabids</taxon>
        <taxon>Fabales</taxon>
        <taxon>Fabaceae</taxon>
        <taxon>Papilionoideae</taxon>
        <taxon>50 kb inversion clade</taxon>
        <taxon>dalbergioids sensu lato</taxon>
        <taxon>Dalbergieae</taxon>
        <taxon>Pterocarpus clade</taxon>
        <taxon>Stylosanthes</taxon>
    </lineage>
</organism>
<name>A0ABU6YFN6_9FABA</name>
<dbReference type="InterPro" id="IPR036875">
    <property type="entry name" value="Znf_CCHC_sf"/>
</dbReference>